<evidence type="ECO:0000256" key="4">
    <source>
        <dbReference type="ARBA" id="ARBA00022519"/>
    </source>
</evidence>
<dbReference type="InterPro" id="IPR007272">
    <property type="entry name" value="Sulf_transp_TsuA/YedE"/>
</dbReference>
<keyword evidence="11" id="KW-1185">Reference proteome</keyword>
<comment type="subcellular location">
    <subcellularLocation>
        <location evidence="1">Cell inner membrane</location>
        <topology evidence="1">Multi-pass membrane protein</topology>
    </subcellularLocation>
</comment>
<evidence type="ECO:0000256" key="9">
    <source>
        <dbReference type="SAM" id="Phobius"/>
    </source>
</evidence>
<feature type="transmembrane region" description="Helical" evidence="9">
    <location>
        <begin position="72"/>
        <end position="94"/>
    </location>
</feature>
<evidence type="ECO:0000256" key="6">
    <source>
        <dbReference type="ARBA" id="ARBA00022989"/>
    </source>
</evidence>
<keyword evidence="3" id="KW-1003">Cell membrane</keyword>
<keyword evidence="2" id="KW-0813">Transport</keyword>
<organism evidence="10 11">
    <name type="scientific">Desulfosarcina widdelii</name>
    <dbReference type="NCBI Taxonomy" id="947919"/>
    <lineage>
        <taxon>Bacteria</taxon>
        <taxon>Pseudomonadati</taxon>
        <taxon>Thermodesulfobacteriota</taxon>
        <taxon>Desulfobacteria</taxon>
        <taxon>Desulfobacterales</taxon>
        <taxon>Desulfosarcinaceae</taxon>
        <taxon>Desulfosarcina</taxon>
    </lineage>
</organism>
<evidence type="ECO:0000313" key="11">
    <source>
        <dbReference type="Proteomes" id="UP000427769"/>
    </source>
</evidence>
<dbReference type="GO" id="GO:0005886">
    <property type="term" value="C:plasma membrane"/>
    <property type="evidence" value="ECO:0007669"/>
    <property type="project" value="UniProtKB-SubCell"/>
</dbReference>
<dbReference type="EMBL" id="AP021875">
    <property type="protein sequence ID" value="BBO74932.1"/>
    <property type="molecule type" value="Genomic_DNA"/>
</dbReference>
<protein>
    <submittedName>
        <fullName evidence="10">Uncharacterized protein</fullName>
    </submittedName>
</protein>
<evidence type="ECO:0000313" key="10">
    <source>
        <dbReference type="EMBL" id="BBO74932.1"/>
    </source>
</evidence>
<feature type="transmembrane region" description="Helical" evidence="9">
    <location>
        <begin position="152"/>
        <end position="170"/>
    </location>
</feature>
<dbReference type="PANTHER" id="PTHR30574">
    <property type="entry name" value="INNER MEMBRANE PROTEIN YEDE"/>
    <property type="match status" value="1"/>
</dbReference>
<dbReference type="AlphaFoldDB" id="A0A5K7YZ01"/>
<dbReference type="PANTHER" id="PTHR30574:SF1">
    <property type="entry name" value="SULPHUR TRANSPORT DOMAIN-CONTAINING PROTEIN"/>
    <property type="match status" value="1"/>
</dbReference>
<gene>
    <name evidence="10" type="ORF">DSCW_23490</name>
</gene>
<feature type="transmembrane region" description="Helical" evidence="9">
    <location>
        <begin position="115"/>
        <end position="132"/>
    </location>
</feature>
<evidence type="ECO:0000256" key="2">
    <source>
        <dbReference type="ARBA" id="ARBA00022448"/>
    </source>
</evidence>
<dbReference type="KEGG" id="dwd:DSCW_23490"/>
<proteinExistence type="inferred from homology"/>
<comment type="similarity">
    <text evidence="8">Belongs to the TsuA/YedE (TC 9.B.102) family.</text>
</comment>
<evidence type="ECO:0000256" key="8">
    <source>
        <dbReference type="ARBA" id="ARBA00035655"/>
    </source>
</evidence>
<evidence type="ECO:0000256" key="3">
    <source>
        <dbReference type="ARBA" id="ARBA00022475"/>
    </source>
</evidence>
<dbReference type="RefSeq" id="WP_155303903.1">
    <property type="nucleotide sequence ID" value="NZ_AP021875.1"/>
</dbReference>
<dbReference type="Proteomes" id="UP000427769">
    <property type="component" value="Chromosome"/>
</dbReference>
<dbReference type="OrthoDB" id="9814020at2"/>
<accession>A0A5K7YZ01</accession>
<evidence type="ECO:0000256" key="5">
    <source>
        <dbReference type="ARBA" id="ARBA00022692"/>
    </source>
</evidence>
<keyword evidence="7 9" id="KW-0472">Membrane</keyword>
<evidence type="ECO:0000256" key="7">
    <source>
        <dbReference type="ARBA" id="ARBA00023136"/>
    </source>
</evidence>
<keyword evidence="4" id="KW-0997">Cell inner membrane</keyword>
<keyword evidence="6 9" id="KW-1133">Transmembrane helix</keyword>
<dbReference type="Pfam" id="PF04143">
    <property type="entry name" value="Sulf_transp"/>
    <property type="match status" value="1"/>
</dbReference>
<keyword evidence="5 9" id="KW-0812">Transmembrane</keyword>
<evidence type="ECO:0000256" key="1">
    <source>
        <dbReference type="ARBA" id="ARBA00004429"/>
    </source>
</evidence>
<name>A0A5K7YZ01_9BACT</name>
<reference evidence="10 11" key="1">
    <citation type="submission" date="2019-11" db="EMBL/GenBank/DDBJ databases">
        <title>Comparative genomics of hydrocarbon-degrading Desulfosarcina strains.</title>
        <authorList>
            <person name="Watanabe M."/>
            <person name="Kojima H."/>
            <person name="Fukui M."/>
        </authorList>
    </citation>
    <scope>NUCLEOTIDE SEQUENCE [LARGE SCALE GENOMIC DNA]</scope>
    <source>
        <strain evidence="10 11">PP31</strain>
    </source>
</reference>
<sequence>MSIKSWNPYISGALAGVLLVVSVAVAGQFMGASTTFSRSAAFIEEKAGVDTNRFDYFTTKGGKYGPGSLPNWQLMFVIGVLLGSFVISTMSGSFKYVPVPPMWAERFGSNPYKRAAAAFTGGAVALFGVRLAGGCPSGHGLSGLSQMAVSGFIALAFFFLFGLITAKLVYDRQ</sequence>